<dbReference type="InterPro" id="IPR038220">
    <property type="entry name" value="PHOX_C_sf"/>
</dbReference>
<dbReference type="EMBL" id="KB467887">
    <property type="protein sequence ID" value="PCH36614.1"/>
    <property type="molecule type" value="Genomic_DNA"/>
</dbReference>
<keyword evidence="1" id="KW-0560">Oxidoreductase</keyword>
<name>A0A2H3JIV5_WOLCO</name>
<organism evidence="3 4">
    <name type="scientific">Wolfiporia cocos (strain MD-104)</name>
    <name type="common">Brown rot fungus</name>
    <dbReference type="NCBI Taxonomy" id="742152"/>
    <lineage>
        <taxon>Eukaryota</taxon>
        <taxon>Fungi</taxon>
        <taxon>Dikarya</taxon>
        <taxon>Basidiomycota</taxon>
        <taxon>Agaricomycotina</taxon>
        <taxon>Agaricomycetes</taxon>
        <taxon>Polyporales</taxon>
        <taxon>Phaeolaceae</taxon>
        <taxon>Wolfiporia</taxon>
    </lineage>
</organism>
<evidence type="ECO:0000313" key="4">
    <source>
        <dbReference type="Proteomes" id="UP000218811"/>
    </source>
</evidence>
<evidence type="ECO:0000313" key="3">
    <source>
        <dbReference type="EMBL" id="PCH36614.1"/>
    </source>
</evidence>
<reference evidence="3 4" key="1">
    <citation type="journal article" date="2012" name="Science">
        <title>The Paleozoic origin of enzymatic lignin decomposition reconstructed from 31 fungal genomes.</title>
        <authorList>
            <person name="Floudas D."/>
            <person name="Binder M."/>
            <person name="Riley R."/>
            <person name="Barry K."/>
            <person name="Blanchette R.A."/>
            <person name="Henrissat B."/>
            <person name="Martinez A.T."/>
            <person name="Otillar R."/>
            <person name="Spatafora J.W."/>
            <person name="Yadav J.S."/>
            <person name="Aerts A."/>
            <person name="Benoit I."/>
            <person name="Boyd A."/>
            <person name="Carlson A."/>
            <person name="Copeland A."/>
            <person name="Coutinho P.M."/>
            <person name="de Vries R.P."/>
            <person name="Ferreira P."/>
            <person name="Findley K."/>
            <person name="Foster B."/>
            <person name="Gaskell J."/>
            <person name="Glotzer D."/>
            <person name="Gorecki P."/>
            <person name="Heitman J."/>
            <person name="Hesse C."/>
            <person name="Hori C."/>
            <person name="Igarashi K."/>
            <person name="Jurgens J.A."/>
            <person name="Kallen N."/>
            <person name="Kersten P."/>
            <person name="Kohler A."/>
            <person name="Kuees U."/>
            <person name="Kumar T.K.A."/>
            <person name="Kuo A."/>
            <person name="LaButti K."/>
            <person name="Larrondo L.F."/>
            <person name="Lindquist E."/>
            <person name="Ling A."/>
            <person name="Lombard V."/>
            <person name="Lucas S."/>
            <person name="Lundell T."/>
            <person name="Martin R."/>
            <person name="McLaughlin D.J."/>
            <person name="Morgenstern I."/>
            <person name="Morin E."/>
            <person name="Murat C."/>
            <person name="Nagy L.G."/>
            <person name="Nolan M."/>
            <person name="Ohm R.A."/>
            <person name="Patyshakuliyeva A."/>
            <person name="Rokas A."/>
            <person name="Ruiz-Duenas F.J."/>
            <person name="Sabat G."/>
            <person name="Salamov A."/>
            <person name="Samejima M."/>
            <person name="Schmutz J."/>
            <person name="Slot J.C."/>
            <person name="St John F."/>
            <person name="Stenlid J."/>
            <person name="Sun H."/>
            <person name="Sun S."/>
            <person name="Syed K."/>
            <person name="Tsang A."/>
            <person name="Wiebenga A."/>
            <person name="Young D."/>
            <person name="Pisabarro A."/>
            <person name="Eastwood D.C."/>
            <person name="Martin F."/>
            <person name="Cullen D."/>
            <person name="Grigoriev I.V."/>
            <person name="Hibbett D.S."/>
        </authorList>
    </citation>
    <scope>NUCLEOTIDE SEQUENCE [LARGE SCALE GENOMIC DNA]</scope>
    <source>
        <strain evidence="3 4">MD-104</strain>
    </source>
</reference>
<sequence length="373" mass="39751">MEVATLCCELMESMEAQHHEAVTLLTDLLKRIDMLLTSSTTIGSGYKVIWQLLMKRGGNKGLKAGPSGIPVTSTVVWAHSEDLAGEATASSSTSNHAENPGGQVGCEGTGHEGAGHEGAECVVADQEPNGNELQRSRRVEPMLEARTGRERPPPSFLSTYGEERLPVIAEMLKETTRLLEQRVAAQCDGSSSEAAWNAGDLMNLQLTINCLWSSIVRDERMPAGEKSTVDPYDLLTAKGNLIHAGDCAPDAPGLVDAGADATSLFRVFGPAFHTVLVFSIDTALIGVVIKATEAYSRDIIHVVMIRLQDATDVVIAGGTAYMDLIDREGHAYKNYSVASGGFTAVIVRPDGVVGGIMLGVKGLKGYFDTVYSI</sequence>
<proteinExistence type="predicted"/>
<feature type="compositionally biased region" description="Polar residues" evidence="2">
    <location>
        <begin position="88"/>
        <end position="97"/>
    </location>
</feature>
<accession>A0A2H3JIV5</accession>
<gene>
    <name evidence="3" type="ORF">WOLCODRAFT_157317</name>
</gene>
<feature type="region of interest" description="Disordered" evidence="2">
    <location>
        <begin position="84"/>
        <end position="104"/>
    </location>
</feature>
<dbReference type="STRING" id="742152.A0A2H3JIV5"/>
<keyword evidence="4" id="KW-1185">Reference proteome</keyword>
<dbReference type="Gene3D" id="3.40.30.20">
    <property type="match status" value="1"/>
</dbReference>
<dbReference type="AlphaFoldDB" id="A0A2H3JIV5"/>
<dbReference type="Proteomes" id="UP000218811">
    <property type="component" value="Unassembled WGS sequence"/>
</dbReference>
<protein>
    <submittedName>
        <fullName evidence="3">Uncharacterized protein</fullName>
    </submittedName>
</protein>
<evidence type="ECO:0000256" key="2">
    <source>
        <dbReference type="SAM" id="MobiDB-lite"/>
    </source>
</evidence>
<dbReference type="GO" id="GO:0016491">
    <property type="term" value="F:oxidoreductase activity"/>
    <property type="evidence" value="ECO:0007669"/>
    <property type="project" value="UniProtKB-KW"/>
</dbReference>
<evidence type="ECO:0000256" key="1">
    <source>
        <dbReference type="ARBA" id="ARBA00023002"/>
    </source>
</evidence>